<protein>
    <recommendedName>
        <fullName evidence="1">Fibrinogen C-terminal domain-containing protein</fullName>
    </recommendedName>
</protein>
<dbReference type="InterPro" id="IPR050373">
    <property type="entry name" value="Fibrinogen_C-term_domain"/>
</dbReference>
<keyword evidence="3" id="KW-1185">Reference proteome</keyword>
<evidence type="ECO:0000313" key="2">
    <source>
        <dbReference type="EMBL" id="RUS91849.1"/>
    </source>
</evidence>
<dbReference type="InterPro" id="IPR014716">
    <property type="entry name" value="Fibrinogen_a/b/g_C_1"/>
</dbReference>
<name>A0A433UDI8_ELYCH</name>
<feature type="domain" description="Fibrinogen C-terminal" evidence="1">
    <location>
        <begin position="188"/>
        <end position="279"/>
    </location>
</feature>
<sequence>MPGLPLQVFVLLQQLVSQSVRKLEDRIDQVNTDLTDKLVTLQKKLSDKSDSLELRIDNKLNLFENRVEDKIDNQNILNELTRLDSKVSADLAKFRIEAKVDIRNSFDALRQTFKHDQGEALKNAFEQFEKTFNEVQLSSNSMARESNWLNKYNQLNLQIVRNETEAIREMLTSGEVLSQCLRNDAMASIQEYLPLQCERDMRDYTENTTSSKYAVVPQSTIHRDILCDTQTDGGGWTVIQRRTKGDVFFNRDWESHKNGFGQVDGDFWLGNDAVHILTY</sequence>
<dbReference type="GO" id="GO:0005615">
    <property type="term" value="C:extracellular space"/>
    <property type="evidence" value="ECO:0007669"/>
    <property type="project" value="TreeGrafter"/>
</dbReference>
<gene>
    <name evidence="2" type="ORF">EGW08_000420</name>
</gene>
<reference evidence="2 3" key="1">
    <citation type="submission" date="2019-01" db="EMBL/GenBank/DDBJ databases">
        <title>A draft genome assembly of the solar-powered sea slug Elysia chlorotica.</title>
        <authorList>
            <person name="Cai H."/>
            <person name="Li Q."/>
            <person name="Fang X."/>
            <person name="Li J."/>
            <person name="Curtis N.E."/>
            <person name="Altenburger A."/>
            <person name="Shibata T."/>
            <person name="Feng M."/>
            <person name="Maeda T."/>
            <person name="Schwartz J.A."/>
            <person name="Shigenobu S."/>
            <person name="Lundholm N."/>
            <person name="Nishiyama T."/>
            <person name="Yang H."/>
            <person name="Hasebe M."/>
            <person name="Li S."/>
            <person name="Pierce S.K."/>
            <person name="Wang J."/>
        </authorList>
    </citation>
    <scope>NUCLEOTIDE SEQUENCE [LARGE SCALE GENOMIC DNA]</scope>
    <source>
        <strain evidence="2">EC2010</strain>
        <tissue evidence="2">Whole organism of an adult</tissue>
    </source>
</reference>
<dbReference type="STRING" id="188477.A0A433UDI8"/>
<evidence type="ECO:0000313" key="3">
    <source>
        <dbReference type="Proteomes" id="UP000271974"/>
    </source>
</evidence>
<feature type="non-terminal residue" evidence="2">
    <location>
        <position position="279"/>
    </location>
</feature>
<dbReference type="EMBL" id="RQTK01000005">
    <property type="protein sequence ID" value="RUS91849.1"/>
    <property type="molecule type" value="Genomic_DNA"/>
</dbReference>
<evidence type="ECO:0000259" key="1">
    <source>
        <dbReference type="PROSITE" id="PS51406"/>
    </source>
</evidence>
<dbReference type="AlphaFoldDB" id="A0A433UDI8"/>
<dbReference type="SUPFAM" id="SSF56496">
    <property type="entry name" value="Fibrinogen C-terminal domain-like"/>
    <property type="match status" value="1"/>
</dbReference>
<dbReference type="PROSITE" id="PS51406">
    <property type="entry name" value="FIBRINOGEN_C_2"/>
    <property type="match status" value="1"/>
</dbReference>
<accession>A0A433UDI8</accession>
<dbReference type="Gene3D" id="3.90.215.10">
    <property type="entry name" value="Gamma Fibrinogen, chain A, domain 1"/>
    <property type="match status" value="1"/>
</dbReference>
<dbReference type="InterPro" id="IPR002181">
    <property type="entry name" value="Fibrinogen_a/b/g_C_dom"/>
</dbReference>
<dbReference type="Pfam" id="PF00147">
    <property type="entry name" value="Fibrinogen_C"/>
    <property type="match status" value="1"/>
</dbReference>
<dbReference type="PANTHER" id="PTHR19143">
    <property type="entry name" value="FIBRINOGEN/TENASCIN/ANGIOPOEITIN"/>
    <property type="match status" value="1"/>
</dbReference>
<dbReference type="Proteomes" id="UP000271974">
    <property type="component" value="Unassembled WGS sequence"/>
</dbReference>
<proteinExistence type="predicted"/>
<dbReference type="InterPro" id="IPR036056">
    <property type="entry name" value="Fibrinogen-like_C"/>
</dbReference>
<organism evidence="2 3">
    <name type="scientific">Elysia chlorotica</name>
    <name type="common">Eastern emerald elysia</name>
    <name type="synonym">Sea slug</name>
    <dbReference type="NCBI Taxonomy" id="188477"/>
    <lineage>
        <taxon>Eukaryota</taxon>
        <taxon>Metazoa</taxon>
        <taxon>Spiralia</taxon>
        <taxon>Lophotrochozoa</taxon>
        <taxon>Mollusca</taxon>
        <taxon>Gastropoda</taxon>
        <taxon>Heterobranchia</taxon>
        <taxon>Euthyneura</taxon>
        <taxon>Panpulmonata</taxon>
        <taxon>Sacoglossa</taxon>
        <taxon>Placobranchoidea</taxon>
        <taxon>Plakobranchidae</taxon>
        <taxon>Elysia</taxon>
    </lineage>
</organism>
<dbReference type="OrthoDB" id="6275059at2759"/>
<comment type="caution">
    <text evidence="2">The sequence shown here is derived from an EMBL/GenBank/DDBJ whole genome shotgun (WGS) entry which is preliminary data.</text>
</comment>